<dbReference type="SUPFAM" id="SSF161098">
    <property type="entry name" value="MetI-like"/>
    <property type="match status" value="1"/>
</dbReference>
<protein>
    <submittedName>
        <fullName evidence="10">ABC transporter permease</fullName>
    </submittedName>
</protein>
<evidence type="ECO:0000256" key="7">
    <source>
        <dbReference type="ARBA" id="ARBA00023136"/>
    </source>
</evidence>
<comment type="caution">
    <text evidence="10">The sequence shown here is derived from an EMBL/GenBank/DDBJ whole genome shotgun (WGS) entry which is preliminary data.</text>
</comment>
<dbReference type="PROSITE" id="PS50928">
    <property type="entry name" value="ABC_TM1"/>
    <property type="match status" value="1"/>
</dbReference>
<dbReference type="PANTHER" id="PTHR30450:SF1">
    <property type="entry name" value="D-METHIONINE TRANSPORT SYSTEM PERMEASE PROTEIN METI-RELATED"/>
    <property type="match status" value="1"/>
</dbReference>
<evidence type="ECO:0000259" key="9">
    <source>
        <dbReference type="PROSITE" id="PS50928"/>
    </source>
</evidence>
<comment type="subcellular location">
    <subcellularLocation>
        <location evidence="1 8">Cell membrane</location>
        <topology evidence="1 8">Multi-pass membrane protein</topology>
    </subcellularLocation>
</comment>
<dbReference type="RefSeq" id="WP_159991450.1">
    <property type="nucleotide sequence ID" value="NZ_CP047165.1"/>
</dbReference>
<dbReference type="Gene3D" id="1.10.3720.10">
    <property type="entry name" value="MetI-like"/>
    <property type="match status" value="1"/>
</dbReference>
<dbReference type="EMBL" id="JAAGYR010000011">
    <property type="protein sequence ID" value="NEN75954.1"/>
    <property type="molecule type" value="Genomic_DNA"/>
</dbReference>
<dbReference type="InterPro" id="IPR051322">
    <property type="entry name" value="AA_ABC_Transporter_Permease"/>
</dbReference>
<dbReference type="GO" id="GO:0005886">
    <property type="term" value="C:plasma membrane"/>
    <property type="evidence" value="ECO:0007669"/>
    <property type="project" value="UniProtKB-SubCell"/>
</dbReference>
<proteinExistence type="inferred from homology"/>
<feature type="transmembrane region" description="Helical" evidence="8">
    <location>
        <begin position="83"/>
        <end position="107"/>
    </location>
</feature>
<keyword evidence="4" id="KW-1003">Cell membrane</keyword>
<evidence type="ECO:0000313" key="10">
    <source>
        <dbReference type="EMBL" id="NEN75954.1"/>
    </source>
</evidence>
<evidence type="ECO:0000313" key="11">
    <source>
        <dbReference type="Proteomes" id="UP000477651"/>
    </source>
</evidence>
<keyword evidence="6 8" id="KW-1133">Transmembrane helix</keyword>
<evidence type="ECO:0000256" key="1">
    <source>
        <dbReference type="ARBA" id="ARBA00004651"/>
    </source>
</evidence>
<dbReference type="GO" id="GO:0048473">
    <property type="term" value="P:D-methionine transmembrane transport"/>
    <property type="evidence" value="ECO:0007669"/>
    <property type="project" value="TreeGrafter"/>
</dbReference>
<dbReference type="PANTHER" id="PTHR30450">
    <property type="entry name" value="ABC TRANSPORTER PERMEASE"/>
    <property type="match status" value="1"/>
</dbReference>
<feature type="transmembrane region" description="Helical" evidence="8">
    <location>
        <begin position="148"/>
        <end position="171"/>
    </location>
</feature>
<feature type="transmembrane region" description="Helical" evidence="8">
    <location>
        <begin position="54"/>
        <end position="77"/>
    </location>
</feature>
<dbReference type="InterPro" id="IPR000515">
    <property type="entry name" value="MetI-like"/>
</dbReference>
<dbReference type="AlphaFoldDB" id="A0A6L9Y846"/>
<name>A0A6L9Y846_9BURK</name>
<keyword evidence="5 8" id="KW-0812">Transmembrane</keyword>
<feature type="transmembrane region" description="Helical" evidence="8">
    <location>
        <begin position="20"/>
        <end position="42"/>
    </location>
</feature>
<dbReference type="Proteomes" id="UP000477651">
    <property type="component" value="Unassembled WGS sequence"/>
</dbReference>
<keyword evidence="11" id="KW-1185">Reference proteome</keyword>
<evidence type="ECO:0000256" key="4">
    <source>
        <dbReference type="ARBA" id="ARBA00022475"/>
    </source>
</evidence>
<evidence type="ECO:0000256" key="8">
    <source>
        <dbReference type="RuleBase" id="RU363032"/>
    </source>
</evidence>
<keyword evidence="3 8" id="KW-0813">Transport</keyword>
<reference evidence="10 11" key="1">
    <citation type="submission" date="2020-02" db="EMBL/GenBank/DDBJ databases">
        <title>Pelistega sp. NLN82 were isolated from wild rodents of the Hainan Island.</title>
        <authorList>
            <person name="Niu N."/>
            <person name="Zhou J."/>
        </authorList>
    </citation>
    <scope>NUCLEOTIDE SEQUENCE [LARGE SCALE GENOMIC DNA]</scope>
    <source>
        <strain evidence="10 11">NLN82</strain>
    </source>
</reference>
<evidence type="ECO:0000256" key="6">
    <source>
        <dbReference type="ARBA" id="ARBA00022989"/>
    </source>
</evidence>
<comment type="similarity">
    <text evidence="2">Belongs to the binding-protein-dependent transport system permease family. CysTW subfamily.</text>
</comment>
<feature type="domain" description="ABC transmembrane type-1" evidence="9">
    <location>
        <begin position="15"/>
        <end position="209"/>
    </location>
</feature>
<evidence type="ECO:0000256" key="3">
    <source>
        <dbReference type="ARBA" id="ARBA00022448"/>
    </source>
</evidence>
<evidence type="ECO:0000256" key="5">
    <source>
        <dbReference type="ARBA" id="ARBA00022692"/>
    </source>
</evidence>
<keyword evidence="7 8" id="KW-0472">Membrane</keyword>
<dbReference type="CDD" id="cd06261">
    <property type="entry name" value="TM_PBP2"/>
    <property type="match status" value="1"/>
</dbReference>
<accession>A0A6L9Y846</accession>
<evidence type="ECO:0000256" key="2">
    <source>
        <dbReference type="ARBA" id="ARBA00007069"/>
    </source>
</evidence>
<sequence>MNWSVINWDQIGQGTIDTLLMVLIPMPFIVFIGIPIGMYLFLISEGQLLENKTAYRLLSFVVNVLRSIPFIILIMAVMPLSKLIVGTSIGVAGVITPLVIGAVAFFVRLVENVLRELDPGIIEASKAMGATPFQTVVYSLLPESLTGIISAITVTAIALVGYSAMAGVLGAGGLGDIAVRYGYQRFQYEMMYATVVIIVIMVQLMQMIGDYFVARFTRK</sequence>
<dbReference type="FunFam" id="1.10.3720.10:FF:000002">
    <property type="entry name" value="D-methionine ABC transporter permease MetI"/>
    <property type="match status" value="1"/>
</dbReference>
<dbReference type="Pfam" id="PF00528">
    <property type="entry name" value="BPD_transp_1"/>
    <property type="match status" value="1"/>
</dbReference>
<gene>
    <name evidence="10" type="ORF">F9B74_06405</name>
</gene>
<feature type="transmembrane region" description="Helical" evidence="8">
    <location>
        <begin position="191"/>
        <end position="213"/>
    </location>
</feature>
<organism evidence="10 11">
    <name type="scientific">Pelistega ratti</name>
    <dbReference type="NCBI Taxonomy" id="2652177"/>
    <lineage>
        <taxon>Bacteria</taxon>
        <taxon>Pseudomonadati</taxon>
        <taxon>Pseudomonadota</taxon>
        <taxon>Betaproteobacteria</taxon>
        <taxon>Burkholderiales</taxon>
        <taxon>Alcaligenaceae</taxon>
        <taxon>Pelistega</taxon>
    </lineage>
</organism>
<dbReference type="InterPro" id="IPR035906">
    <property type="entry name" value="MetI-like_sf"/>
</dbReference>